<evidence type="ECO:0000259" key="6">
    <source>
        <dbReference type="PROSITE" id="PS51379"/>
    </source>
</evidence>
<accession>A0A928ZQ58</accession>
<dbReference type="Proteomes" id="UP000615026">
    <property type="component" value="Unassembled WGS sequence"/>
</dbReference>
<dbReference type="PROSITE" id="PS00198">
    <property type="entry name" value="4FE4S_FER_1"/>
    <property type="match status" value="1"/>
</dbReference>
<dbReference type="PROSITE" id="PS51379">
    <property type="entry name" value="4FE4S_FER_2"/>
    <property type="match status" value="2"/>
</dbReference>
<organism evidence="7 8">
    <name type="scientific">Leptolyngbya cf. ectocarpi LEGE 11479</name>
    <dbReference type="NCBI Taxonomy" id="1828722"/>
    <lineage>
        <taxon>Bacteria</taxon>
        <taxon>Bacillati</taxon>
        <taxon>Cyanobacteriota</taxon>
        <taxon>Cyanophyceae</taxon>
        <taxon>Leptolyngbyales</taxon>
        <taxon>Leptolyngbyaceae</taxon>
        <taxon>Leptolyngbya group</taxon>
        <taxon>Leptolyngbya</taxon>
    </lineage>
</organism>
<evidence type="ECO:0000313" key="8">
    <source>
        <dbReference type="Proteomes" id="UP000615026"/>
    </source>
</evidence>
<dbReference type="InterPro" id="IPR017896">
    <property type="entry name" value="4Fe4S_Fe-S-bd"/>
</dbReference>
<proteinExistence type="predicted"/>
<keyword evidence="5" id="KW-0411">Iron-sulfur</keyword>
<dbReference type="GO" id="GO:0046872">
    <property type="term" value="F:metal ion binding"/>
    <property type="evidence" value="ECO:0007669"/>
    <property type="project" value="UniProtKB-KW"/>
</dbReference>
<evidence type="ECO:0000256" key="4">
    <source>
        <dbReference type="ARBA" id="ARBA00023004"/>
    </source>
</evidence>
<name>A0A928ZQ58_LEPEC</name>
<dbReference type="NCBIfam" id="NF045992">
    <property type="entry name" value="CircClkLdpA"/>
    <property type="match status" value="1"/>
</dbReference>
<dbReference type="AlphaFoldDB" id="A0A928ZQ58"/>
<dbReference type="PANTHER" id="PTHR24960">
    <property type="entry name" value="PHOTOSYSTEM I IRON-SULFUR CENTER-RELATED"/>
    <property type="match status" value="1"/>
</dbReference>
<reference evidence="7" key="1">
    <citation type="submission" date="2020-10" db="EMBL/GenBank/DDBJ databases">
        <authorList>
            <person name="Castelo-Branco R."/>
            <person name="Eusebio N."/>
            <person name="Adriana R."/>
            <person name="Vieira A."/>
            <person name="Brugerolle De Fraissinette N."/>
            <person name="Rezende De Castro R."/>
            <person name="Schneider M.P."/>
            <person name="Vasconcelos V."/>
            <person name="Leao P.N."/>
        </authorList>
    </citation>
    <scope>NUCLEOTIDE SEQUENCE</scope>
    <source>
        <strain evidence="7">LEGE 11479</strain>
    </source>
</reference>
<keyword evidence="2" id="KW-0004">4Fe-4S</keyword>
<dbReference type="Gene3D" id="3.30.70.20">
    <property type="match status" value="1"/>
</dbReference>
<evidence type="ECO:0000256" key="2">
    <source>
        <dbReference type="ARBA" id="ARBA00022485"/>
    </source>
</evidence>
<evidence type="ECO:0000256" key="5">
    <source>
        <dbReference type="ARBA" id="ARBA00023014"/>
    </source>
</evidence>
<dbReference type="InterPro" id="IPR021039">
    <property type="entry name" value="Fe-S-bd_prot_LdpA_C"/>
</dbReference>
<sequence length="378" mass="41309">MAISQKPLDALELGQWFKLICGASYQDVSKIRNLSLVYSLAGADCIDVAAELAVVQAALAGIAAAQTIAAIDKPWLMVSFNDGQDPHFRKAWFELKRCPADCLRPCERVCPAHAILPISQMKEAQVDGLGVMADRCYGCGRCLPMCPLGIIEERSFKVAAGAIAPALLPHIDAIEIHTQIGRQAEFQVLWQQLAPYISQLKLIAISCPDGEPHTSAIVDYLAQLYQLMEPKPPQLLWQTDGRSMTGDIGKGTTLATIRLAQKVLNARLPGYVQLAGGTNDYTVAKLRSLNLLQERHPSPLEHTTYGINGIAYGSYARRLVDVGDSPLEDDPEKLWQQVSLAGELVSQIKPDAHPKIRYSQFLKHDLCGPHTSTATIPP</sequence>
<dbReference type="PANTHER" id="PTHR24960:SF79">
    <property type="entry name" value="PHOTOSYSTEM I IRON-SULFUR CENTER"/>
    <property type="match status" value="1"/>
</dbReference>
<dbReference type="InterPro" id="IPR017900">
    <property type="entry name" value="4Fe4S_Fe_S_CS"/>
</dbReference>
<dbReference type="RefSeq" id="WP_193989665.1">
    <property type="nucleotide sequence ID" value="NZ_JADEXP010000001.1"/>
</dbReference>
<dbReference type="Pfam" id="PF25160">
    <property type="entry name" value="LdpA_Fe-S-bd"/>
    <property type="match status" value="1"/>
</dbReference>
<evidence type="ECO:0000256" key="1">
    <source>
        <dbReference type="ARBA" id="ARBA00001966"/>
    </source>
</evidence>
<keyword evidence="3" id="KW-0479">Metal-binding</keyword>
<dbReference type="EMBL" id="JADEXP010000001">
    <property type="protein sequence ID" value="MBE9065038.1"/>
    <property type="molecule type" value="Genomic_DNA"/>
</dbReference>
<keyword evidence="8" id="KW-1185">Reference proteome</keyword>
<comment type="cofactor">
    <cofactor evidence="1">
        <name>[4Fe-4S] cluster</name>
        <dbReference type="ChEBI" id="CHEBI:49883"/>
    </cofactor>
</comment>
<evidence type="ECO:0000313" key="7">
    <source>
        <dbReference type="EMBL" id="MBE9065038.1"/>
    </source>
</evidence>
<dbReference type="Pfam" id="PF12617">
    <property type="entry name" value="LdpA_C"/>
    <property type="match status" value="1"/>
</dbReference>
<dbReference type="InterPro" id="IPR057431">
    <property type="entry name" value="LdpA_Fe-S-bd"/>
</dbReference>
<gene>
    <name evidence="7" type="ORF">IQ260_00010</name>
</gene>
<keyword evidence="4" id="KW-0408">Iron</keyword>
<feature type="domain" description="4Fe-4S ferredoxin-type" evidence="6">
    <location>
        <begin position="127"/>
        <end position="156"/>
    </location>
</feature>
<dbReference type="SUPFAM" id="SSF54862">
    <property type="entry name" value="4Fe-4S ferredoxins"/>
    <property type="match status" value="1"/>
</dbReference>
<feature type="domain" description="4Fe-4S ferredoxin-type" evidence="6">
    <location>
        <begin position="89"/>
        <end position="120"/>
    </location>
</feature>
<dbReference type="GO" id="GO:0051539">
    <property type="term" value="F:4 iron, 4 sulfur cluster binding"/>
    <property type="evidence" value="ECO:0007669"/>
    <property type="project" value="UniProtKB-KW"/>
</dbReference>
<dbReference type="InterPro" id="IPR050157">
    <property type="entry name" value="PSI_iron-sulfur_center"/>
</dbReference>
<evidence type="ECO:0000256" key="3">
    <source>
        <dbReference type="ARBA" id="ARBA00022723"/>
    </source>
</evidence>
<comment type="caution">
    <text evidence="7">The sequence shown here is derived from an EMBL/GenBank/DDBJ whole genome shotgun (WGS) entry which is preliminary data.</text>
</comment>
<protein>
    <submittedName>
        <fullName evidence="7">4Fe-4S ferredoxin</fullName>
    </submittedName>
</protein>